<accession>A0AAW7YAH4</accession>
<organism evidence="2 3">
    <name type="scientific">Photobacterium sanguinicancri</name>
    <dbReference type="NCBI Taxonomy" id="875932"/>
    <lineage>
        <taxon>Bacteria</taxon>
        <taxon>Pseudomonadati</taxon>
        <taxon>Pseudomonadota</taxon>
        <taxon>Gammaproteobacteria</taxon>
        <taxon>Vibrionales</taxon>
        <taxon>Vibrionaceae</taxon>
        <taxon>Photobacterium</taxon>
    </lineage>
</organism>
<proteinExistence type="predicted"/>
<sequence length="65" mass="7458">MDRPTFLIFSFLGLLLMATLHLGEIWFSQESSNIAHLIIEWLPIYTVWAMLLIIGLVKRVSTIPS</sequence>
<evidence type="ECO:0000313" key="2">
    <source>
        <dbReference type="EMBL" id="MDO6544303.1"/>
    </source>
</evidence>
<evidence type="ECO:0000313" key="3">
    <source>
        <dbReference type="Proteomes" id="UP001170624"/>
    </source>
</evidence>
<dbReference type="EMBL" id="JAUOPU010000022">
    <property type="protein sequence ID" value="MDO6544303.1"/>
    <property type="molecule type" value="Genomic_DNA"/>
</dbReference>
<keyword evidence="1" id="KW-0472">Membrane</keyword>
<gene>
    <name evidence="2" type="ORF">Q4568_17315</name>
</gene>
<keyword evidence="1" id="KW-1133">Transmembrane helix</keyword>
<evidence type="ECO:0000256" key="1">
    <source>
        <dbReference type="SAM" id="Phobius"/>
    </source>
</evidence>
<feature type="transmembrane region" description="Helical" evidence="1">
    <location>
        <begin position="38"/>
        <end position="57"/>
    </location>
</feature>
<protein>
    <recommendedName>
        <fullName evidence="4">DUF3955 domain-containing protein</fullName>
    </recommendedName>
</protein>
<comment type="caution">
    <text evidence="2">The sequence shown here is derived from an EMBL/GenBank/DDBJ whole genome shotgun (WGS) entry which is preliminary data.</text>
</comment>
<reference evidence="2" key="1">
    <citation type="submission" date="2023-07" db="EMBL/GenBank/DDBJ databases">
        <title>Genome content predicts the carbon catabolic preferences of heterotrophic bacteria.</title>
        <authorList>
            <person name="Gralka M."/>
        </authorList>
    </citation>
    <scope>NUCLEOTIDE SEQUENCE</scope>
    <source>
        <strain evidence="2">G2M05</strain>
    </source>
</reference>
<dbReference type="Proteomes" id="UP001170624">
    <property type="component" value="Unassembled WGS sequence"/>
</dbReference>
<name>A0AAW7YAH4_9GAMM</name>
<keyword evidence="1" id="KW-0812">Transmembrane</keyword>
<dbReference type="AlphaFoldDB" id="A0AAW7YAH4"/>
<dbReference type="RefSeq" id="WP_157072528.1">
    <property type="nucleotide sequence ID" value="NZ_AP024850.1"/>
</dbReference>
<evidence type="ECO:0008006" key="4">
    <source>
        <dbReference type="Google" id="ProtNLM"/>
    </source>
</evidence>